<evidence type="ECO:0000313" key="3">
    <source>
        <dbReference type="Proteomes" id="UP001217485"/>
    </source>
</evidence>
<protein>
    <submittedName>
        <fullName evidence="2">Uncharacterized protein</fullName>
    </submittedName>
</protein>
<gene>
    <name evidence="2" type="ORF">POL72_23440</name>
</gene>
<accession>A0ABT5C2Z4</accession>
<sequence>MKQEGPTMLQPGTPGAGGPGGSNNVAENAGEEGTAAEQEFS</sequence>
<evidence type="ECO:0000313" key="2">
    <source>
        <dbReference type="EMBL" id="MDC0680712.1"/>
    </source>
</evidence>
<reference evidence="2 3" key="1">
    <citation type="submission" date="2023-01" db="EMBL/GenBank/DDBJ databases">
        <title>Minimal conservation of predation-associated metabolite biosynthetic gene clusters underscores biosynthetic potential of Myxococcota including descriptions for ten novel species: Archangium lansinium sp. nov., Myxococcus landrumus sp. nov., Nannocystis bai.</title>
        <authorList>
            <person name="Ahearne A."/>
            <person name="Stevens C."/>
            <person name="Dowd S."/>
        </authorList>
    </citation>
    <scope>NUCLEOTIDE SEQUENCE [LARGE SCALE GENOMIC DNA]</scope>
    <source>
        <strain evidence="2 3">WIWO2</strain>
    </source>
</reference>
<name>A0ABT5C2Z4_9BACT</name>
<proteinExistence type="predicted"/>
<dbReference type="Proteomes" id="UP001217485">
    <property type="component" value="Unassembled WGS sequence"/>
</dbReference>
<feature type="region of interest" description="Disordered" evidence="1">
    <location>
        <begin position="1"/>
        <end position="41"/>
    </location>
</feature>
<dbReference type="RefSeq" id="WP_272097740.1">
    <property type="nucleotide sequence ID" value="NZ_JAQNDK010000002.1"/>
</dbReference>
<keyword evidence="3" id="KW-1185">Reference proteome</keyword>
<comment type="caution">
    <text evidence="2">The sequence shown here is derived from an EMBL/GenBank/DDBJ whole genome shotgun (WGS) entry which is preliminary data.</text>
</comment>
<organism evidence="2 3">
    <name type="scientific">Sorangium atrum</name>
    <dbReference type="NCBI Taxonomy" id="2995308"/>
    <lineage>
        <taxon>Bacteria</taxon>
        <taxon>Pseudomonadati</taxon>
        <taxon>Myxococcota</taxon>
        <taxon>Polyangia</taxon>
        <taxon>Polyangiales</taxon>
        <taxon>Polyangiaceae</taxon>
        <taxon>Sorangium</taxon>
    </lineage>
</organism>
<dbReference type="EMBL" id="JAQNDK010000002">
    <property type="protein sequence ID" value="MDC0680712.1"/>
    <property type="molecule type" value="Genomic_DNA"/>
</dbReference>
<evidence type="ECO:0000256" key="1">
    <source>
        <dbReference type="SAM" id="MobiDB-lite"/>
    </source>
</evidence>
<feature type="compositionally biased region" description="Low complexity" evidence="1">
    <location>
        <begin position="22"/>
        <end position="41"/>
    </location>
</feature>